<dbReference type="Proteomes" id="UP000176244">
    <property type="component" value="Unassembled WGS sequence"/>
</dbReference>
<reference evidence="2 5" key="1">
    <citation type="submission" date="2015-09" db="EMBL/GenBank/DDBJ databases">
        <title>Genome sequence of Acetobacterium wieringae DSM 1911.</title>
        <authorList>
            <person name="Poehlein A."/>
            <person name="Bengelsdorf F.R."/>
            <person name="Schiel-Bengelsdorf B."/>
            <person name="Duerre P."/>
            <person name="Daniel R."/>
        </authorList>
    </citation>
    <scope>NUCLEOTIDE SEQUENCE [LARGE SCALE GENOMIC DNA]</scope>
    <source>
        <strain evidence="2 5">DSM 1911</strain>
    </source>
</reference>
<feature type="transmembrane region" description="Helical" evidence="1">
    <location>
        <begin position="42"/>
        <end position="60"/>
    </location>
</feature>
<evidence type="ECO:0000313" key="7">
    <source>
        <dbReference type="Proteomes" id="UP001163550"/>
    </source>
</evidence>
<keyword evidence="1" id="KW-1133">Transmembrane helix</keyword>
<evidence type="ECO:0000313" key="3">
    <source>
        <dbReference type="EMBL" id="TYC88434.1"/>
    </source>
</evidence>
<evidence type="ECO:0000313" key="5">
    <source>
        <dbReference type="Proteomes" id="UP000176244"/>
    </source>
</evidence>
<evidence type="ECO:0000313" key="6">
    <source>
        <dbReference type="Proteomes" id="UP000322619"/>
    </source>
</evidence>
<dbReference type="Pfam" id="PF05437">
    <property type="entry name" value="AzlD"/>
    <property type="match status" value="1"/>
</dbReference>
<dbReference type="InterPro" id="IPR008407">
    <property type="entry name" value="Brnchd-chn_aa_trnsp_AzlD"/>
</dbReference>
<proteinExistence type="predicted"/>
<name>A0A1F2PP78_9FIRM</name>
<dbReference type="EMBL" id="CP087994">
    <property type="protein sequence ID" value="UYO61296.1"/>
    <property type="molecule type" value="Genomic_DNA"/>
</dbReference>
<dbReference type="EMBL" id="LKEU01000009">
    <property type="protein sequence ID" value="OFV72476.1"/>
    <property type="molecule type" value="Genomic_DNA"/>
</dbReference>
<feature type="transmembrane region" description="Helical" evidence="1">
    <location>
        <begin position="91"/>
        <end position="112"/>
    </location>
</feature>
<reference evidence="3 6" key="2">
    <citation type="submission" date="2019-08" db="EMBL/GenBank/DDBJ databases">
        <title>Isolation and enrichment of carboxydotrophic bacteria from anaerobic sludge for the production of bio-based chemicals from syngas.</title>
        <authorList>
            <person name="Antares A.L."/>
            <person name="Moreira J."/>
            <person name="Diender M."/>
            <person name="Parshina S.N."/>
            <person name="Stams A.J.M."/>
            <person name="Alves M."/>
            <person name="Alves J.I."/>
            <person name="Sousa D.Z."/>
        </authorList>
    </citation>
    <scope>NUCLEOTIDE SEQUENCE [LARGE SCALE GENOMIC DNA]</scope>
    <source>
        <strain evidence="3 6">JM</strain>
    </source>
</reference>
<sequence>MNTNWISTIEALAVVALVTIFTRALPFLFFGGKKKLPDTVSYLGTVLPAAIMIILVVFCLRNTILTAYPYGLAELLSVAAVIIVHCLRNNVFLSIAAGTGLYMVLIRTLFLIGS</sequence>
<organism evidence="2 5">
    <name type="scientific">Acetobacterium wieringae</name>
    <dbReference type="NCBI Taxonomy" id="52694"/>
    <lineage>
        <taxon>Bacteria</taxon>
        <taxon>Bacillati</taxon>
        <taxon>Bacillota</taxon>
        <taxon>Clostridia</taxon>
        <taxon>Eubacteriales</taxon>
        <taxon>Eubacteriaceae</taxon>
        <taxon>Acetobacterium</taxon>
    </lineage>
</organism>
<feature type="transmembrane region" description="Helical" evidence="1">
    <location>
        <begin position="12"/>
        <end position="30"/>
    </location>
</feature>
<evidence type="ECO:0000313" key="2">
    <source>
        <dbReference type="EMBL" id="OFV72476.1"/>
    </source>
</evidence>
<dbReference type="AlphaFoldDB" id="A0A1F2PP78"/>
<dbReference type="OrthoDB" id="308265at2"/>
<protein>
    <submittedName>
        <fullName evidence="4">AzlD domain-containing protein</fullName>
    </submittedName>
    <submittedName>
        <fullName evidence="2">Branched-chain amino acid transport protein (AzlD)</fullName>
    </submittedName>
    <submittedName>
        <fullName evidence="3">Branched-chain amino acid transporter AzlD</fullName>
    </submittedName>
</protein>
<dbReference type="RefSeq" id="WP_070369471.1">
    <property type="nucleotide sequence ID" value="NZ_CABIIK010000057.1"/>
</dbReference>
<keyword evidence="1" id="KW-0472">Membrane</keyword>
<feature type="transmembrane region" description="Helical" evidence="1">
    <location>
        <begin position="67"/>
        <end position="85"/>
    </location>
</feature>
<dbReference type="Proteomes" id="UP001163550">
    <property type="component" value="Chromosome"/>
</dbReference>
<dbReference type="PIRSF" id="PIRSF003203">
    <property type="entry name" value="AzlD"/>
    <property type="match status" value="1"/>
</dbReference>
<keyword evidence="1" id="KW-0812">Transmembrane</keyword>
<dbReference type="Proteomes" id="UP000322619">
    <property type="component" value="Unassembled WGS sequence"/>
</dbReference>
<dbReference type="STRING" id="52694.ACWI_00790"/>
<gene>
    <name evidence="2" type="ORF">ACWI_00790</name>
    <name evidence="3" type="ORF">FXB42_02135</name>
    <name evidence="4" type="ORF">LNN31_10910</name>
</gene>
<keyword evidence="7" id="KW-1185">Reference proteome</keyword>
<reference evidence="4" key="3">
    <citation type="submission" date="2021-11" db="EMBL/GenBank/DDBJ databases">
        <title>Isoprene-degrading acetogen.</title>
        <authorList>
            <person name="Yang Y."/>
            <person name="Jin H."/>
            <person name="Yan J."/>
        </authorList>
    </citation>
    <scope>NUCLEOTIDE SEQUENCE</scope>
    <source>
        <strain evidence="4">Berkeley</strain>
    </source>
</reference>
<evidence type="ECO:0000256" key="1">
    <source>
        <dbReference type="SAM" id="Phobius"/>
    </source>
</evidence>
<evidence type="ECO:0000313" key="4">
    <source>
        <dbReference type="EMBL" id="UYO61296.1"/>
    </source>
</evidence>
<dbReference type="EMBL" id="VSLA01000002">
    <property type="protein sequence ID" value="TYC88434.1"/>
    <property type="molecule type" value="Genomic_DNA"/>
</dbReference>
<accession>A0A1F2PP78</accession>